<evidence type="ECO:0000256" key="3">
    <source>
        <dbReference type="ARBA" id="ARBA00022448"/>
    </source>
</evidence>
<dbReference type="Gene3D" id="1.20.1600.10">
    <property type="entry name" value="Outer membrane efflux proteins (OEP)"/>
    <property type="match status" value="1"/>
</dbReference>
<dbReference type="InterPro" id="IPR051906">
    <property type="entry name" value="TolC-like"/>
</dbReference>
<gene>
    <name evidence="10" type="ORF">IAA86_06130</name>
</gene>
<accession>A0A9D1FJB5</accession>
<evidence type="ECO:0000256" key="7">
    <source>
        <dbReference type="ARBA" id="ARBA00023237"/>
    </source>
</evidence>
<evidence type="ECO:0000256" key="6">
    <source>
        <dbReference type="ARBA" id="ARBA00023136"/>
    </source>
</evidence>
<feature type="signal peptide" evidence="9">
    <location>
        <begin position="1"/>
        <end position="21"/>
    </location>
</feature>
<keyword evidence="5" id="KW-0812">Transmembrane</keyword>
<dbReference type="InterPro" id="IPR003423">
    <property type="entry name" value="OMP_efflux"/>
</dbReference>
<keyword evidence="4" id="KW-1134">Transmembrane beta strand</keyword>
<dbReference type="GO" id="GO:0015562">
    <property type="term" value="F:efflux transmembrane transporter activity"/>
    <property type="evidence" value="ECO:0007669"/>
    <property type="project" value="InterPro"/>
</dbReference>
<feature type="region of interest" description="Disordered" evidence="8">
    <location>
        <begin position="91"/>
        <end position="122"/>
    </location>
</feature>
<dbReference type="PANTHER" id="PTHR30026">
    <property type="entry name" value="OUTER MEMBRANE PROTEIN TOLC"/>
    <property type="match status" value="1"/>
</dbReference>
<reference evidence="10" key="1">
    <citation type="submission" date="2020-10" db="EMBL/GenBank/DDBJ databases">
        <authorList>
            <person name="Gilroy R."/>
        </authorList>
    </citation>
    <scope>NUCLEOTIDE SEQUENCE</scope>
    <source>
        <strain evidence="10">CHK152-2871</strain>
    </source>
</reference>
<evidence type="ECO:0000256" key="9">
    <source>
        <dbReference type="SAM" id="SignalP"/>
    </source>
</evidence>
<comment type="subcellular location">
    <subcellularLocation>
        <location evidence="1">Cell outer membrane</location>
    </subcellularLocation>
</comment>
<evidence type="ECO:0000256" key="1">
    <source>
        <dbReference type="ARBA" id="ARBA00004442"/>
    </source>
</evidence>
<dbReference type="Proteomes" id="UP000886865">
    <property type="component" value="Unassembled WGS sequence"/>
</dbReference>
<dbReference type="InterPro" id="IPR028351">
    <property type="entry name" value="CyaE"/>
</dbReference>
<dbReference type="GO" id="GO:0009279">
    <property type="term" value="C:cell outer membrane"/>
    <property type="evidence" value="ECO:0007669"/>
    <property type="project" value="UniProtKB-SubCell"/>
</dbReference>
<organism evidence="10 11">
    <name type="scientific">Candidatus Galligastranaerophilus intestinavium</name>
    <dbReference type="NCBI Taxonomy" id="2840836"/>
    <lineage>
        <taxon>Bacteria</taxon>
        <taxon>Candidatus Galligastranaerophilus</taxon>
    </lineage>
</organism>
<evidence type="ECO:0000313" key="10">
    <source>
        <dbReference type="EMBL" id="HIS74579.1"/>
    </source>
</evidence>
<feature type="compositionally biased region" description="Basic and acidic residues" evidence="8">
    <location>
        <begin position="91"/>
        <end position="116"/>
    </location>
</feature>
<reference evidence="10" key="2">
    <citation type="journal article" date="2021" name="PeerJ">
        <title>Extensive microbial diversity within the chicken gut microbiome revealed by metagenomics and culture.</title>
        <authorList>
            <person name="Gilroy R."/>
            <person name="Ravi A."/>
            <person name="Getino M."/>
            <person name="Pursley I."/>
            <person name="Horton D.L."/>
            <person name="Alikhan N.F."/>
            <person name="Baker D."/>
            <person name="Gharbi K."/>
            <person name="Hall N."/>
            <person name="Watson M."/>
            <person name="Adriaenssens E.M."/>
            <person name="Foster-Nyarko E."/>
            <person name="Jarju S."/>
            <person name="Secka A."/>
            <person name="Antonio M."/>
            <person name="Oren A."/>
            <person name="Chaudhuri R.R."/>
            <person name="La Ragione R."/>
            <person name="Hildebrand F."/>
            <person name="Pallen M.J."/>
        </authorList>
    </citation>
    <scope>NUCLEOTIDE SEQUENCE</scope>
    <source>
        <strain evidence="10">CHK152-2871</strain>
    </source>
</reference>
<evidence type="ECO:0000256" key="5">
    <source>
        <dbReference type="ARBA" id="ARBA00022692"/>
    </source>
</evidence>
<evidence type="ECO:0000256" key="8">
    <source>
        <dbReference type="SAM" id="MobiDB-lite"/>
    </source>
</evidence>
<feature type="chain" id="PRO_5039678910" evidence="9">
    <location>
        <begin position="22"/>
        <end position="573"/>
    </location>
</feature>
<dbReference type="GO" id="GO:0015288">
    <property type="term" value="F:porin activity"/>
    <property type="evidence" value="ECO:0007669"/>
    <property type="project" value="TreeGrafter"/>
</dbReference>
<keyword evidence="7" id="KW-0998">Cell outer membrane</keyword>
<dbReference type="PIRSF" id="PIRSF001892">
    <property type="entry name" value="CyaE"/>
    <property type="match status" value="1"/>
</dbReference>
<keyword evidence="9" id="KW-0732">Signal</keyword>
<dbReference type="Pfam" id="PF02321">
    <property type="entry name" value="OEP"/>
    <property type="match status" value="2"/>
</dbReference>
<keyword evidence="3" id="KW-0813">Transport</keyword>
<protein>
    <submittedName>
        <fullName evidence="10">TolC family protein</fullName>
    </submittedName>
</protein>
<name>A0A9D1FJB5_9BACT</name>
<dbReference type="AlphaFoldDB" id="A0A9D1FJB5"/>
<comment type="similarity">
    <text evidence="2">Belongs to the outer membrane factor (OMF) (TC 1.B.17) family.</text>
</comment>
<dbReference type="PANTHER" id="PTHR30026:SF20">
    <property type="entry name" value="OUTER MEMBRANE PROTEIN TOLC"/>
    <property type="match status" value="1"/>
</dbReference>
<proteinExistence type="inferred from homology"/>
<dbReference type="SUPFAM" id="SSF56954">
    <property type="entry name" value="Outer membrane efflux proteins (OEP)"/>
    <property type="match status" value="1"/>
</dbReference>
<evidence type="ECO:0000256" key="2">
    <source>
        <dbReference type="ARBA" id="ARBA00007613"/>
    </source>
</evidence>
<evidence type="ECO:0000256" key="4">
    <source>
        <dbReference type="ARBA" id="ARBA00022452"/>
    </source>
</evidence>
<dbReference type="GO" id="GO:1990281">
    <property type="term" value="C:efflux pump complex"/>
    <property type="evidence" value="ECO:0007669"/>
    <property type="project" value="TreeGrafter"/>
</dbReference>
<comment type="caution">
    <text evidence="10">The sequence shown here is derived from an EMBL/GenBank/DDBJ whole genome shotgun (WGS) entry which is preliminary data.</text>
</comment>
<keyword evidence="6" id="KW-0472">Membrane</keyword>
<dbReference type="EMBL" id="DVJQ01000049">
    <property type="protein sequence ID" value="HIS74579.1"/>
    <property type="molecule type" value="Genomic_DNA"/>
</dbReference>
<evidence type="ECO:0000313" key="11">
    <source>
        <dbReference type="Proteomes" id="UP000886865"/>
    </source>
</evidence>
<sequence>MNKIFSLFITFCIISFPNAFALAQQAQTSAADTNKLQDVSKKQENENSAQKEKKVAFKFFKKDKAEKTEDQKREAKTFALFKKREKSLKGENIESKAQKDESTEKNVKKEAKQEKKIAKKKKNESKYDEYSIPIDAYMPVGLSSDKAITISGSVQKTLELNLADCLELSLINNPKIKAAYANAEAMKFKKWQTVSNYSPVVNLQGGISRIKPDMSNFRSRGIMIDPFTKYVMGTIGISQLVYDFGYTQNQYTIDKLNWESSKSNIDSVVNEVVCQVKDGYYNLIYAIEAKRVAQETLEQFEQMYNQAFAFYEVGTRPKVDVTIAQVNMEDARAKLISASNNVDIAISNLNNLMGLPFIPAYIIDTSAPYQNVEIDMRKAVEIANESRPELKMAKISVETADQAIKLAKKVYFPSLEVNANFSVGGVGNTIADTNWWDFGGYLTFPAINPFLIRNQIKEARALLEKQRFDSKATVNDVYYDIQSTFVKLMDAKQRVPVAKLAVKKAKENYELSQGRYRVGVSDAIEYKEAQIQYYDARLSYLNTIYQFNSAKANLERAIGQTLPASESLDEEGI</sequence>